<evidence type="ECO:0000313" key="2">
    <source>
        <dbReference type="EMBL" id="PSF39012.1"/>
    </source>
</evidence>
<dbReference type="EMBL" id="PXOH01000002">
    <property type="protein sequence ID" value="PSF39012.1"/>
    <property type="molecule type" value="Genomic_DNA"/>
</dbReference>
<proteinExistence type="predicted"/>
<dbReference type="Pfam" id="PF13304">
    <property type="entry name" value="AAA_21"/>
    <property type="match status" value="1"/>
</dbReference>
<dbReference type="RefSeq" id="WP_106455378.1">
    <property type="nucleotide sequence ID" value="NZ_PXOH01000002.1"/>
</dbReference>
<keyword evidence="2" id="KW-0067">ATP-binding</keyword>
<protein>
    <submittedName>
        <fullName evidence="2">ATP-binding protein</fullName>
    </submittedName>
</protein>
<dbReference type="InterPro" id="IPR003593">
    <property type="entry name" value="AAA+_ATPase"/>
</dbReference>
<organism evidence="2 3">
    <name type="scientific">Aphanothece hegewaldii CCALA 016</name>
    <dbReference type="NCBI Taxonomy" id="2107694"/>
    <lineage>
        <taxon>Bacteria</taxon>
        <taxon>Bacillati</taxon>
        <taxon>Cyanobacteriota</taxon>
        <taxon>Cyanophyceae</taxon>
        <taxon>Oscillatoriophycideae</taxon>
        <taxon>Chroococcales</taxon>
        <taxon>Aphanothecaceae</taxon>
        <taxon>Aphanothece</taxon>
    </lineage>
</organism>
<reference evidence="2 3" key="2">
    <citation type="submission" date="2018-03" db="EMBL/GenBank/DDBJ databases">
        <authorList>
            <person name="Keele B.F."/>
        </authorList>
    </citation>
    <scope>NUCLEOTIDE SEQUENCE [LARGE SCALE GENOMIC DNA]</scope>
    <source>
        <strain evidence="2 3">CCALA 016</strain>
    </source>
</reference>
<dbReference type="Proteomes" id="UP000239001">
    <property type="component" value="Unassembled WGS sequence"/>
</dbReference>
<dbReference type="GO" id="GO:0006302">
    <property type="term" value="P:double-strand break repair"/>
    <property type="evidence" value="ECO:0007669"/>
    <property type="project" value="TreeGrafter"/>
</dbReference>
<dbReference type="SUPFAM" id="SSF52540">
    <property type="entry name" value="P-loop containing nucleoside triphosphate hydrolases"/>
    <property type="match status" value="1"/>
</dbReference>
<dbReference type="SMART" id="SM00382">
    <property type="entry name" value="AAA"/>
    <property type="match status" value="1"/>
</dbReference>
<dbReference type="PANTHER" id="PTHR32182">
    <property type="entry name" value="DNA REPLICATION AND REPAIR PROTEIN RECF"/>
    <property type="match status" value="1"/>
</dbReference>
<feature type="domain" description="AAA+ ATPase" evidence="1">
    <location>
        <begin position="23"/>
        <end position="364"/>
    </location>
</feature>
<comment type="caution">
    <text evidence="2">The sequence shown here is derived from an EMBL/GenBank/DDBJ whole genome shotgun (WGS) entry which is preliminary data.</text>
</comment>
<evidence type="ECO:0000259" key="1">
    <source>
        <dbReference type="SMART" id="SM00382"/>
    </source>
</evidence>
<dbReference type="InterPro" id="IPR003959">
    <property type="entry name" value="ATPase_AAA_core"/>
</dbReference>
<dbReference type="AlphaFoldDB" id="A0A2T1M2Q2"/>
<gene>
    <name evidence="2" type="ORF">C7H19_02870</name>
</gene>
<accession>A0A2T1M2Q2</accession>
<dbReference type="Gene3D" id="3.40.50.300">
    <property type="entry name" value="P-loop containing nucleotide triphosphate hydrolases"/>
    <property type="match status" value="1"/>
</dbReference>
<name>A0A2T1M2Q2_9CHRO</name>
<dbReference type="GO" id="GO:0005524">
    <property type="term" value="F:ATP binding"/>
    <property type="evidence" value="ECO:0007669"/>
    <property type="project" value="UniProtKB-KW"/>
</dbReference>
<evidence type="ECO:0000313" key="3">
    <source>
        <dbReference type="Proteomes" id="UP000239001"/>
    </source>
</evidence>
<sequence>MNITELKINSFRGIDDLTLKFNPKKPTVILGVNGVGKSSILDCLSEFFIDFVYEILEIHKNFYNSHKDISKIINNLEKNLMLKRVIIPSIDIKAGNQSSLIQIKSNFRRKDEILNWQIELYKKETINRIILGNLKESVQEQIYSKIIEKTNLFILKCYSVKREVLPDLTQLNSDDDIYIPQIYVYRNLVGGLDFSYFFAWFRLTEDLENEKIRDNSKYRDKKLEAIRTAIYSLIPEFSNLRIRRSPLRMAVNKTVGKTTKELSIEQLSEGEKSLLAMVGDIARRLAIANPILEDPLQGEGVILIDEIELHLHPQWQRKIIPALTRTFPNCQFIITTHSPQVVSHVQPENIYILKSTPEGIKAYKPEASFGRDSNQILEDLMDTPSRPQEIQEQLSDLFLLIADNKLEEAIKLHDTIAEQIGEDEPELIKAVVAIKRKELIGR</sequence>
<reference evidence="2 3" key="1">
    <citation type="submission" date="2018-03" db="EMBL/GenBank/DDBJ databases">
        <title>The ancient ancestry and fast evolution of plastids.</title>
        <authorList>
            <person name="Moore K.R."/>
            <person name="Magnabosco C."/>
            <person name="Momper L."/>
            <person name="Gold D.A."/>
            <person name="Bosak T."/>
            <person name="Fournier G.P."/>
        </authorList>
    </citation>
    <scope>NUCLEOTIDE SEQUENCE [LARGE SCALE GENOMIC DNA]</scope>
    <source>
        <strain evidence="2 3">CCALA 016</strain>
    </source>
</reference>
<dbReference type="GO" id="GO:0016887">
    <property type="term" value="F:ATP hydrolysis activity"/>
    <property type="evidence" value="ECO:0007669"/>
    <property type="project" value="InterPro"/>
</dbReference>
<keyword evidence="3" id="KW-1185">Reference proteome</keyword>
<dbReference type="PANTHER" id="PTHR32182:SF23">
    <property type="entry name" value="ATP BINDING PROTEIN"/>
    <property type="match status" value="1"/>
</dbReference>
<dbReference type="GO" id="GO:0000731">
    <property type="term" value="P:DNA synthesis involved in DNA repair"/>
    <property type="evidence" value="ECO:0007669"/>
    <property type="project" value="TreeGrafter"/>
</dbReference>
<keyword evidence="2" id="KW-0547">Nucleotide-binding</keyword>
<dbReference type="OrthoDB" id="428397at2"/>
<dbReference type="InterPro" id="IPR027417">
    <property type="entry name" value="P-loop_NTPase"/>
</dbReference>